<evidence type="ECO:0000256" key="5">
    <source>
        <dbReference type="ARBA" id="ARBA00022729"/>
    </source>
</evidence>
<dbReference type="PROSITE" id="PS00138">
    <property type="entry name" value="SUBTILASE_SER"/>
    <property type="match status" value="1"/>
</dbReference>
<dbReference type="CDD" id="cd07474">
    <property type="entry name" value="Peptidases_S8_subtilisin_Vpr-like"/>
    <property type="match status" value="1"/>
</dbReference>
<evidence type="ECO:0000256" key="7">
    <source>
        <dbReference type="ARBA" id="ARBA00022825"/>
    </source>
</evidence>
<dbReference type="Proteomes" id="UP000215596">
    <property type="component" value="Unassembled WGS sequence"/>
</dbReference>
<dbReference type="InterPro" id="IPR000209">
    <property type="entry name" value="Peptidase_S8/S53_dom"/>
</dbReference>
<evidence type="ECO:0000256" key="11">
    <source>
        <dbReference type="SAM" id="MobiDB-lite"/>
    </source>
</evidence>
<sequence length="1526" mass="161030">MSKKVLSTLLSLLLLLSLIIPAAGAAPSTIELKQGLSAEEALQLKRILDERALLSQSPVLDEALENVGSGPVHVIVELSEEPVALAKGISTFSGRSFTTSAEARVEAQVQKQQESFERTLNANDIEFEIHNQYSHAFNGVALEVEGSQVEELLEIPGVLGVYPDLEVEVEPKKGEASPYMKDTGPYIGAPEVWDLGYKGKGIKVGVIDTGIDYTHPNLIDAYKGGYDFVDNDDDPYEATPLDWENDPQNRPPVNANGRTFWTDHGTHVAGTIAARPAGEFGVVGIAPEAEIYAYRVLGPYGSGYSSWVLGGIDRSVADGMDVINLSLGNSRNDPDYITSVAMNNAALAGVVPVVSAGNSGPARWTLGSPAASAFAISVGNSTGPSDQITATTYFFTEDDPDLNLPQTDGSKAPAELGQSGSVEPAVPNADASPEASPGEDEAAGQGDAPAEIAAGSDGSAEAQAAEVANGDVAEDNAAAGSDESSANLQQAGDNAEATDHSLAEAADEAALEAAAAAIAPAPAPVSVVSATYDIDFMAWNLAHDPADVLQGDYELVFAGLGYPEDFAGLDATGKIALIQRGVIPFVDKIEAARVAGAAGAIIYNNVDESNPVAILGDSFFFIPTARMTKQDGEQVKALLEANPGLKVRFTDFDRIQIEGDDINSSSSRGPAKKTLDIKPDVVAPGTSILSSIPAYGRDDPQADYEQAYDRFTGTSMAAPHVAGLAALLVEKNRNWSPFDVKVALMNNAKVLDTTTYDVIDQGAGRVQALKSIQAEALVKVLDKTSYEEYGVRNEHDNITGSISFGNFTGLTSKTISKKIRVEQLGPAGGGAYTVDVRTFKQTPGVSVTVDKTSFTLNGQEELTVTIEVPEGISGVYEHHGYITLSNGSQSYSVPFAAFFNLEMTGIKYTKVYSDTEAFLPHFQLDQFRELDKINLAFEFYNPMEIVIVDLYDSLNPESGKDKDGIIGQIFGAQGSFGANTAYSIGWDGKYIDYETEEEREIEDGLYSIEIAALGTNGRAFGDYASIPFFVKREAPVIQADAPVNGSQPVLTGTIDDLYVTAAPAVWDEWALKLDVSEWLDARYTIKRGNQSVKQGTFDVEQDGSFRIALDGLANGNYVVELSVKDRQGFEGKASASVQVTGRPSDPGPGSPGAPGGGGSGGSGGGGGSNAGGAPAPVPSPAPERIGDARVTEKKNADESVSATIELLENEVTAQLAAESEEVRLDVSKIDFAKYSDFTFTLSKAAADSIKESGKPLVIEGAGFTLTLPADSLNEFAVSGGGIGITAAYTGIERSDDSNLTTVTPAFVLKHEGELDQPILLSLHYNPGTVKDARKVGIFTVSAEGTLTYAGLPHSSARGIISIEIVSPGSYIAAENNVTFNDISGHWAQQEIEVAAAHHVTNGTGAGRFSPSSTITRAEFATLLDRIFATGISWEERSQEPGARAALTREEMVVMITGALGAELGTGPLNFVDASSIASEAQAAVAFAVNNGLIKGMNGNRFAPEETSTRAQVSVIVYRLLEYLDKI</sequence>
<evidence type="ECO:0000313" key="14">
    <source>
        <dbReference type="EMBL" id="PAD71882.1"/>
    </source>
</evidence>
<dbReference type="SUPFAM" id="SSF52743">
    <property type="entry name" value="Subtilisin-like"/>
    <property type="match status" value="1"/>
</dbReference>
<dbReference type="Pfam" id="PF00395">
    <property type="entry name" value="SLH"/>
    <property type="match status" value="2"/>
</dbReference>
<feature type="compositionally biased region" description="Polar residues" evidence="11">
    <location>
        <begin position="482"/>
        <end position="492"/>
    </location>
</feature>
<keyword evidence="6 9" id="KW-0378">Hydrolase</keyword>
<dbReference type="GO" id="GO:0006508">
    <property type="term" value="P:proteolysis"/>
    <property type="evidence" value="ECO:0007669"/>
    <property type="project" value="UniProtKB-KW"/>
</dbReference>
<evidence type="ECO:0000259" key="13">
    <source>
        <dbReference type="PROSITE" id="PS51272"/>
    </source>
</evidence>
<dbReference type="InterPro" id="IPR036852">
    <property type="entry name" value="Peptidase_S8/S53_dom_sf"/>
</dbReference>
<feature type="chain" id="PRO_5032925919" evidence="12">
    <location>
        <begin position="26"/>
        <end position="1526"/>
    </location>
</feature>
<evidence type="ECO:0000256" key="6">
    <source>
        <dbReference type="ARBA" id="ARBA00022801"/>
    </source>
</evidence>
<dbReference type="OrthoDB" id="9798386at2"/>
<dbReference type="PROSITE" id="PS00137">
    <property type="entry name" value="SUBTILASE_HIS"/>
    <property type="match status" value="1"/>
</dbReference>
<comment type="caution">
    <text evidence="14">The sequence shown here is derived from an EMBL/GenBank/DDBJ whole genome shotgun (WGS) entry which is preliminary data.</text>
</comment>
<evidence type="ECO:0000256" key="2">
    <source>
        <dbReference type="ARBA" id="ARBA00022512"/>
    </source>
</evidence>
<dbReference type="PRINTS" id="PR00723">
    <property type="entry name" value="SUBTILISIN"/>
</dbReference>
<keyword evidence="4 9" id="KW-0645">Protease</keyword>
<dbReference type="PANTHER" id="PTHR43806:SF65">
    <property type="entry name" value="SERINE PROTEASE APRX"/>
    <property type="match status" value="1"/>
</dbReference>
<keyword evidence="7 9" id="KW-0720">Serine protease</keyword>
<proteinExistence type="inferred from homology"/>
<comment type="similarity">
    <text evidence="1 9 10">Belongs to the peptidase S8 family.</text>
</comment>
<dbReference type="SUPFAM" id="SSF52025">
    <property type="entry name" value="PA domain"/>
    <property type="match status" value="1"/>
</dbReference>
<dbReference type="CDD" id="cd02133">
    <property type="entry name" value="PA_C5a_like"/>
    <property type="match status" value="1"/>
</dbReference>
<feature type="signal peptide" evidence="12">
    <location>
        <begin position="1"/>
        <end position="25"/>
    </location>
</feature>
<feature type="domain" description="SLH" evidence="13">
    <location>
        <begin position="1374"/>
        <end position="1437"/>
    </location>
</feature>
<dbReference type="InterPro" id="IPR046450">
    <property type="entry name" value="PA_dom_sf"/>
</dbReference>
<evidence type="ECO:0000256" key="4">
    <source>
        <dbReference type="ARBA" id="ARBA00022670"/>
    </source>
</evidence>
<accession>A0A268EFH4</accession>
<feature type="active site" description="Charge relay system" evidence="8 9">
    <location>
        <position position="715"/>
    </location>
</feature>
<dbReference type="InterPro" id="IPR022398">
    <property type="entry name" value="Peptidase_S8_His-AS"/>
</dbReference>
<dbReference type="Pfam" id="PF02225">
    <property type="entry name" value="PA"/>
    <property type="match status" value="1"/>
</dbReference>
<feature type="region of interest" description="Disordered" evidence="11">
    <location>
        <begin position="1130"/>
        <end position="1184"/>
    </location>
</feature>
<evidence type="ECO:0000256" key="1">
    <source>
        <dbReference type="ARBA" id="ARBA00011073"/>
    </source>
</evidence>
<dbReference type="InterPro" id="IPR001119">
    <property type="entry name" value="SLH_dom"/>
</dbReference>
<feature type="active site" description="Charge relay system" evidence="8 9">
    <location>
        <position position="264"/>
    </location>
</feature>
<dbReference type="InterPro" id="IPR034213">
    <property type="entry name" value="S8_Vpr-like"/>
</dbReference>
<keyword evidence="5 12" id="KW-0732">Signal</keyword>
<dbReference type="Gene3D" id="3.50.30.30">
    <property type="match status" value="1"/>
</dbReference>
<dbReference type="Pfam" id="PF05922">
    <property type="entry name" value="Inhibitor_I9"/>
    <property type="match status" value="1"/>
</dbReference>
<feature type="region of interest" description="Disordered" evidence="11">
    <location>
        <begin position="397"/>
        <end position="500"/>
    </location>
</feature>
<keyword evidence="2" id="KW-0134">Cell wall</keyword>
<evidence type="ECO:0000256" key="8">
    <source>
        <dbReference type="PIRSR" id="PIRSR615500-1"/>
    </source>
</evidence>
<keyword evidence="3" id="KW-0964">Secreted</keyword>
<feature type="compositionally biased region" description="Gly residues" evidence="11">
    <location>
        <begin position="1152"/>
        <end position="1170"/>
    </location>
</feature>
<organism evidence="14 15">
    <name type="scientific">Paenibacillus campinasensis</name>
    <dbReference type="NCBI Taxonomy" id="66347"/>
    <lineage>
        <taxon>Bacteria</taxon>
        <taxon>Bacillati</taxon>
        <taxon>Bacillota</taxon>
        <taxon>Bacilli</taxon>
        <taxon>Bacillales</taxon>
        <taxon>Paenibacillaceae</taxon>
        <taxon>Paenibacillus</taxon>
    </lineage>
</organism>
<evidence type="ECO:0000256" key="9">
    <source>
        <dbReference type="PROSITE-ProRule" id="PRU01240"/>
    </source>
</evidence>
<dbReference type="InterPro" id="IPR023828">
    <property type="entry name" value="Peptidase_S8_Ser-AS"/>
</dbReference>
<dbReference type="InterPro" id="IPR003137">
    <property type="entry name" value="PA_domain"/>
</dbReference>
<protein>
    <submittedName>
        <fullName evidence="14">Peptidase S8</fullName>
    </submittedName>
</protein>
<dbReference type="InterPro" id="IPR023827">
    <property type="entry name" value="Peptidase_S8_Asp-AS"/>
</dbReference>
<dbReference type="Gene3D" id="3.40.50.200">
    <property type="entry name" value="Peptidase S8/S53 domain"/>
    <property type="match status" value="2"/>
</dbReference>
<dbReference type="PROSITE" id="PS51272">
    <property type="entry name" value="SLH"/>
    <property type="match status" value="2"/>
</dbReference>
<dbReference type="RefSeq" id="WP_095267882.1">
    <property type="nucleotide sequence ID" value="NZ_NPBY01000088.1"/>
</dbReference>
<feature type="active site" description="Charge relay system" evidence="8 9">
    <location>
        <position position="208"/>
    </location>
</feature>
<evidence type="ECO:0000313" key="15">
    <source>
        <dbReference type="Proteomes" id="UP000215596"/>
    </source>
</evidence>
<evidence type="ECO:0000256" key="3">
    <source>
        <dbReference type="ARBA" id="ARBA00022525"/>
    </source>
</evidence>
<dbReference type="PANTHER" id="PTHR43806">
    <property type="entry name" value="PEPTIDASE S8"/>
    <property type="match status" value="1"/>
</dbReference>
<name>A0A268EFH4_9BACL</name>
<dbReference type="PROSITE" id="PS51892">
    <property type="entry name" value="SUBTILASE"/>
    <property type="match status" value="1"/>
</dbReference>
<dbReference type="EMBL" id="NPBY01000088">
    <property type="protein sequence ID" value="PAD71882.1"/>
    <property type="molecule type" value="Genomic_DNA"/>
</dbReference>
<dbReference type="PROSITE" id="PS00136">
    <property type="entry name" value="SUBTILASE_ASP"/>
    <property type="match status" value="1"/>
</dbReference>
<evidence type="ECO:0000256" key="12">
    <source>
        <dbReference type="SAM" id="SignalP"/>
    </source>
</evidence>
<dbReference type="InterPro" id="IPR010259">
    <property type="entry name" value="S8pro/Inhibitor_I9"/>
</dbReference>
<dbReference type="Pfam" id="PF00082">
    <property type="entry name" value="Peptidase_S8"/>
    <property type="match status" value="1"/>
</dbReference>
<feature type="domain" description="SLH" evidence="13">
    <location>
        <begin position="1467"/>
        <end position="1526"/>
    </location>
</feature>
<evidence type="ECO:0000256" key="10">
    <source>
        <dbReference type="RuleBase" id="RU003355"/>
    </source>
</evidence>
<dbReference type="GO" id="GO:0004252">
    <property type="term" value="F:serine-type endopeptidase activity"/>
    <property type="evidence" value="ECO:0007669"/>
    <property type="project" value="UniProtKB-UniRule"/>
</dbReference>
<reference evidence="14 15" key="1">
    <citation type="submission" date="2017-07" db="EMBL/GenBank/DDBJ databases">
        <title>Isolation and whole genome analysis of endospore-forming bacteria from heroin.</title>
        <authorList>
            <person name="Kalinowski J."/>
            <person name="Ahrens B."/>
            <person name="Al-Dilaimi A."/>
            <person name="Winkler A."/>
            <person name="Wibberg D."/>
            <person name="Schleenbecker U."/>
            <person name="Ruckert C."/>
            <person name="Wolfel R."/>
            <person name="Grass G."/>
        </authorList>
    </citation>
    <scope>NUCLEOTIDE SEQUENCE [LARGE SCALE GENOMIC DNA]</scope>
    <source>
        <strain evidence="14 15">7537-G1</strain>
    </source>
</reference>
<dbReference type="InterPro" id="IPR050131">
    <property type="entry name" value="Peptidase_S8_subtilisin-like"/>
</dbReference>
<gene>
    <name evidence="14" type="ORF">CHH67_23905</name>
</gene>
<dbReference type="InterPro" id="IPR015500">
    <property type="entry name" value="Peptidase_S8_subtilisin-rel"/>
</dbReference>